<feature type="zinc finger region" evidence="16">
    <location>
        <begin position="27"/>
        <end position="63"/>
    </location>
</feature>
<evidence type="ECO:0000256" key="6">
    <source>
        <dbReference type="ARBA" id="ARBA00022723"/>
    </source>
</evidence>
<evidence type="ECO:0000256" key="1">
    <source>
        <dbReference type="ARBA" id="ARBA00006346"/>
    </source>
</evidence>
<comment type="caution">
    <text evidence="16">Lacks conserved residue(s) required for the propagation of feature annotation.</text>
</comment>
<dbReference type="GO" id="GO:0039502">
    <property type="term" value="P:symbiont-mediated suppression of host type I interferon-mediated signaling pathway"/>
    <property type="evidence" value="ECO:0007669"/>
    <property type="project" value="UniProtKB-UniRule"/>
</dbReference>
<dbReference type="GO" id="GO:0008270">
    <property type="term" value="F:zinc ion binding"/>
    <property type="evidence" value="ECO:0007669"/>
    <property type="project" value="UniProtKB-KW"/>
</dbReference>
<dbReference type="GO" id="GO:0030430">
    <property type="term" value="C:host cell cytoplasm"/>
    <property type="evidence" value="ECO:0007669"/>
    <property type="project" value="UniProtKB-SubCell"/>
</dbReference>
<dbReference type="SUPFAM" id="SSF161229">
    <property type="entry name" value="E6 C-terminal domain-like"/>
    <property type="match status" value="2"/>
</dbReference>
<keyword evidence="3 16" id="KW-1048">Host nucleus</keyword>
<dbReference type="GO" id="GO:0039648">
    <property type="term" value="P:symbiont-mediated perturbation of host ubiquitin-like protein modification"/>
    <property type="evidence" value="ECO:0007669"/>
    <property type="project" value="UniProtKB-UniRule"/>
</dbReference>
<keyword evidence="7 16" id="KW-0863">Zinc-finger</keyword>
<evidence type="ECO:0000256" key="11">
    <source>
        <dbReference type="ARBA" id="ARBA00023159"/>
    </source>
</evidence>
<keyword evidence="15 16" id="KW-1119">Modulation of host cell apoptosis by virus</keyword>
<comment type="subunit">
    <text evidence="16">Forms homodimers. Interacts with ubiquitin-protein ligase UBE3A/E6-AP; this interaction stimulates UBE3A ubiquitin activity. Interacts with host BAK1.</text>
</comment>
<dbReference type="OrthoDB" id="27353at10239"/>
<evidence type="ECO:0000256" key="12">
    <source>
        <dbReference type="ARBA" id="ARBA00023163"/>
    </source>
</evidence>
<evidence type="ECO:0000256" key="4">
    <source>
        <dbReference type="ARBA" id="ARBA00022581"/>
    </source>
</evidence>
<dbReference type="InterPro" id="IPR038575">
    <property type="entry name" value="E6_sf"/>
</dbReference>
<dbReference type="GO" id="GO:0006355">
    <property type="term" value="P:regulation of DNA-templated transcription"/>
    <property type="evidence" value="ECO:0007669"/>
    <property type="project" value="UniProtKB-UniRule"/>
</dbReference>
<comment type="similarity">
    <text evidence="1 16 17">Belongs to the papillomaviridae E6 protein family.</text>
</comment>
<evidence type="ECO:0000256" key="17">
    <source>
        <dbReference type="RuleBase" id="RU363123"/>
    </source>
</evidence>
<dbReference type="Pfam" id="PF00518">
    <property type="entry name" value="E6"/>
    <property type="match status" value="1"/>
</dbReference>
<reference evidence="18 19" key="1">
    <citation type="journal article" date="2011" name="J. Infect. Dis.">
        <title>The oral cavity contains abundant known and novel human papillomaviruses from the Betapapillomavirus and Gammapapillomavirus genera.</title>
        <authorList>
            <person name="Bottalico D."/>
            <person name="Chen Z."/>
            <person name="Dunne A."/>
            <person name="Ostoloza J."/>
            <person name="McKinney S."/>
            <person name="Sun C."/>
            <person name="Schlecht N.F."/>
            <person name="Fatahzadeh M."/>
            <person name="Herrero R."/>
            <person name="Schiffman M."/>
            <person name="Burk R.D."/>
        </authorList>
    </citation>
    <scope>NUCLEOTIDE SEQUENCE [LARGE SCALE GENOMIC DNA]</scope>
    <source>
        <strain evidence="18">NJ3500</strain>
    </source>
</reference>
<gene>
    <name evidence="16 18" type="primary">E6</name>
</gene>
<keyword evidence="4 16" id="KW-0945">Host-virus interaction</keyword>
<dbReference type="Gene3D" id="3.30.240.40">
    <property type="entry name" value="E6 early regulatory protein"/>
    <property type="match status" value="2"/>
</dbReference>
<keyword evidence="11 16" id="KW-0010">Activator</keyword>
<evidence type="ECO:0000256" key="8">
    <source>
        <dbReference type="ARBA" id="ARBA00022833"/>
    </source>
</evidence>
<accession>I3P6K3</accession>
<evidence type="ECO:0000256" key="16">
    <source>
        <dbReference type="HAMAP-Rule" id="MF_04006"/>
    </source>
</evidence>
<dbReference type="GO" id="GO:0006351">
    <property type="term" value="P:DNA-templated transcription"/>
    <property type="evidence" value="ECO:0007669"/>
    <property type="project" value="UniProtKB-UniRule"/>
</dbReference>
<dbReference type="RefSeq" id="YP_006393281.1">
    <property type="nucleotide sequence ID" value="NC_017993.1"/>
</dbReference>
<evidence type="ECO:0000313" key="19">
    <source>
        <dbReference type="Proteomes" id="UP000144657"/>
    </source>
</evidence>
<keyword evidence="5 16" id="KW-1090">Inhibition of host innate immune response by virus</keyword>
<dbReference type="GO" id="GO:0052170">
    <property type="term" value="P:symbiont-mediated suppression of host innate immune response"/>
    <property type="evidence" value="ECO:0007669"/>
    <property type="project" value="UniProtKB-KW"/>
</dbReference>
<keyword evidence="8 16" id="KW-0862">Zinc</keyword>
<evidence type="ECO:0000256" key="15">
    <source>
        <dbReference type="ARBA" id="ARBA00023323"/>
    </source>
</evidence>
<keyword evidence="2 16" id="KW-0244">Early protein</keyword>
<keyword evidence="6 16" id="KW-0479">Metal-binding</keyword>
<evidence type="ECO:0000256" key="2">
    <source>
        <dbReference type="ARBA" id="ARBA00022518"/>
    </source>
</evidence>
<dbReference type="HAMAP" id="MF_04006">
    <property type="entry name" value="HPV_E6"/>
    <property type="match status" value="1"/>
</dbReference>
<dbReference type="EMBL" id="HM999987">
    <property type="protein sequence ID" value="AEM24593.1"/>
    <property type="molecule type" value="Genomic_DNA"/>
</dbReference>
<keyword evidence="13 16" id="KW-1035">Host cytoplasm</keyword>
<protein>
    <recommendedName>
        <fullName evidence="16 17">Protein E6</fullName>
    </recommendedName>
</protein>
<evidence type="ECO:0000256" key="5">
    <source>
        <dbReference type="ARBA" id="ARBA00022632"/>
    </source>
</evidence>
<evidence type="ECO:0000256" key="10">
    <source>
        <dbReference type="ARBA" id="ARBA00023125"/>
    </source>
</evidence>
<dbReference type="GO" id="GO:0052150">
    <property type="term" value="P:symbiont-mediated perturbation of host apoptosis"/>
    <property type="evidence" value="ECO:0007669"/>
    <property type="project" value="UniProtKB-KW"/>
</dbReference>
<evidence type="ECO:0000256" key="13">
    <source>
        <dbReference type="ARBA" id="ARBA00023200"/>
    </source>
</evidence>
<evidence type="ECO:0000256" key="7">
    <source>
        <dbReference type="ARBA" id="ARBA00022771"/>
    </source>
</evidence>
<dbReference type="GeneID" id="12983960"/>
<comment type="subcellular location">
    <subcellularLocation>
        <location evidence="16 17">Host cytoplasm</location>
    </subcellularLocation>
    <subcellularLocation>
        <location evidence="16 17">Host nucleus</location>
    </subcellularLocation>
</comment>
<keyword evidence="12 16" id="KW-0804">Transcription</keyword>
<keyword evidence="10 16" id="KW-0238">DNA-binding</keyword>
<dbReference type="KEGG" id="vg:12983960"/>
<dbReference type="GO" id="GO:0042025">
    <property type="term" value="C:host cell nucleus"/>
    <property type="evidence" value="ECO:0007669"/>
    <property type="project" value="UniProtKB-SubCell"/>
</dbReference>
<evidence type="ECO:0000313" key="18">
    <source>
        <dbReference type="EMBL" id="AEM24593.1"/>
    </source>
</evidence>
<keyword evidence="19" id="KW-1185">Reference proteome</keyword>
<evidence type="ECO:0000256" key="9">
    <source>
        <dbReference type="ARBA" id="ARBA00023015"/>
    </source>
</evidence>
<keyword evidence="14 16" id="KW-0899">Viral immunoevasion</keyword>
<feature type="zinc finger region" evidence="16">
    <location>
        <begin position="100"/>
        <end position="136"/>
    </location>
</feature>
<name>I3P6K3_9PAPI</name>
<sequence length="138" mass="15926">MEGTQPRSLDEYCSVFKVDFFNVRLRCIFCLFYASLTDLANFFDKKLSIVWRGDTPYVCCIRCARHSAKIDREKYTLCAVKCDILDAVVGKPLKEIVIRCSACFALLDQAEKLDACAREQLVLLIRGHWRTECRLCKV</sequence>
<organism evidence="18 19">
    <name type="scientific">Human papillomavirus 135</name>
    <dbReference type="NCBI Taxonomy" id="1070408"/>
    <lineage>
        <taxon>Viruses</taxon>
        <taxon>Monodnaviria</taxon>
        <taxon>Shotokuvirae</taxon>
        <taxon>Cossaviricota</taxon>
        <taxon>Papovaviricetes</taxon>
        <taxon>Zurhausenvirales</taxon>
        <taxon>Papillomaviridae</taxon>
        <taxon>Firstpapillomavirinae</taxon>
        <taxon>Gammapapillomavirus</taxon>
        <taxon>Gammapapillomavirus 15</taxon>
    </lineage>
</organism>
<evidence type="ECO:0000256" key="3">
    <source>
        <dbReference type="ARBA" id="ARBA00022562"/>
    </source>
</evidence>
<evidence type="ECO:0000256" key="14">
    <source>
        <dbReference type="ARBA" id="ARBA00023280"/>
    </source>
</evidence>
<comment type="function">
    <text evidence="16">Plays a major role in the induction and maintenance of cellular transformation. E6 associates with host UBE3A/E6-AP ubiquitin-protein ligase and modulates its activity. Protects host keratinocytes from apoptosis by mediating the degradation of host BAK1. May also inhibit host immune response.</text>
</comment>
<dbReference type="Proteomes" id="UP000144657">
    <property type="component" value="Segment"/>
</dbReference>
<dbReference type="InterPro" id="IPR001334">
    <property type="entry name" value="E6"/>
</dbReference>
<proteinExistence type="inferred from homology"/>
<dbReference type="GO" id="GO:0003677">
    <property type="term" value="F:DNA binding"/>
    <property type="evidence" value="ECO:0007669"/>
    <property type="project" value="UniProtKB-UniRule"/>
</dbReference>
<keyword evidence="9 16" id="KW-0805">Transcription regulation</keyword>